<evidence type="ECO:0000256" key="2">
    <source>
        <dbReference type="ARBA" id="ARBA00022737"/>
    </source>
</evidence>
<dbReference type="InterPro" id="IPR011009">
    <property type="entry name" value="Kinase-like_dom_sf"/>
</dbReference>
<name>A0A5M6DHE7_9BACT</name>
<feature type="domain" description="Protein kinase" evidence="10">
    <location>
        <begin position="81"/>
        <end position="389"/>
    </location>
</feature>
<dbReference type="SUPFAM" id="SSF56112">
    <property type="entry name" value="Protein kinase-like (PK-like)"/>
    <property type="match status" value="1"/>
</dbReference>
<keyword evidence="4 11" id="KW-0418">Kinase</keyword>
<protein>
    <submittedName>
        <fullName evidence="11">Protein kinase</fullName>
    </submittedName>
</protein>
<keyword evidence="3" id="KW-0547">Nucleotide-binding</keyword>
<dbReference type="PANTHER" id="PTHR43289:SF6">
    <property type="entry name" value="SERINE_THREONINE-PROTEIN KINASE NEKL-3"/>
    <property type="match status" value="1"/>
</dbReference>
<dbReference type="EMBL" id="VWOX01000001">
    <property type="protein sequence ID" value="KAA5546968.1"/>
    <property type="molecule type" value="Genomic_DNA"/>
</dbReference>
<gene>
    <name evidence="11" type="ORF">FYK55_00670</name>
</gene>
<evidence type="ECO:0000256" key="1">
    <source>
        <dbReference type="ARBA" id="ARBA00022679"/>
    </source>
</evidence>
<evidence type="ECO:0000313" key="11">
    <source>
        <dbReference type="EMBL" id="KAA5546968.1"/>
    </source>
</evidence>
<evidence type="ECO:0000256" key="9">
    <source>
        <dbReference type="SAM" id="Phobius"/>
    </source>
</evidence>
<dbReference type="Pfam" id="PF00069">
    <property type="entry name" value="Pkinase"/>
    <property type="match status" value="1"/>
</dbReference>
<keyword evidence="6" id="KW-0067">ATP-binding</keyword>
<comment type="caution">
    <text evidence="11">The sequence shown here is derived from an EMBL/GenBank/DDBJ whole genome shotgun (WGS) entry which is preliminary data.</text>
</comment>
<reference evidence="11 12" key="1">
    <citation type="submission" date="2019-08" db="EMBL/GenBank/DDBJ databases">
        <authorList>
            <person name="Dhanesh K."/>
            <person name="Kumar G."/>
            <person name="Sasikala C."/>
            <person name="Venkata Ramana C."/>
        </authorList>
    </citation>
    <scope>NUCLEOTIDE SEQUENCE [LARGE SCALE GENOMIC DNA]</scope>
    <source>
        <strain evidence="11 12">JC645</strain>
    </source>
</reference>
<evidence type="ECO:0000313" key="12">
    <source>
        <dbReference type="Proteomes" id="UP000324479"/>
    </source>
</evidence>
<feature type="repeat" description="TPR" evidence="7">
    <location>
        <begin position="957"/>
        <end position="990"/>
    </location>
</feature>
<dbReference type="SMART" id="SM00220">
    <property type="entry name" value="S_TKc"/>
    <property type="match status" value="1"/>
</dbReference>
<dbReference type="InterPro" id="IPR019734">
    <property type="entry name" value="TPR_rpt"/>
</dbReference>
<keyword evidence="9" id="KW-1133">Transmembrane helix</keyword>
<evidence type="ECO:0000256" key="3">
    <source>
        <dbReference type="ARBA" id="ARBA00022741"/>
    </source>
</evidence>
<dbReference type="SUPFAM" id="SSF48452">
    <property type="entry name" value="TPR-like"/>
    <property type="match status" value="1"/>
</dbReference>
<dbReference type="InterPro" id="IPR011990">
    <property type="entry name" value="TPR-like_helical_dom_sf"/>
</dbReference>
<keyword evidence="9" id="KW-0812">Transmembrane</keyword>
<dbReference type="CDD" id="cd14014">
    <property type="entry name" value="STKc_PknB_like"/>
    <property type="match status" value="1"/>
</dbReference>
<feature type="transmembrane region" description="Helical" evidence="9">
    <location>
        <begin position="414"/>
        <end position="436"/>
    </location>
</feature>
<dbReference type="Proteomes" id="UP000324479">
    <property type="component" value="Unassembled WGS sequence"/>
</dbReference>
<accession>A0A5M6DHE7</accession>
<proteinExistence type="predicted"/>
<evidence type="ECO:0000256" key="8">
    <source>
        <dbReference type="SAM" id="MobiDB-lite"/>
    </source>
</evidence>
<dbReference type="PANTHER" id="PTHR43289">
    <property type="entry name" value="MITOGEN-ACTIVATED PROTEIN KINASE KINASE KINASE 20-RELATED"/>
    <property type="match status" value="1"/>
</dbReference>
<dbReference type="InterPro" id="IPR008271">
    <property type="entry name" value="Ser/Thr_kinase_AS"/>
</dbReference>
<dbReference type="PROSITE" id="PS00108">
    <property type="entry name" value="PROTEIN_KINASE_ST"/>
    <property type="match status" value="1"/>
</dbReference>
<dbReference type="Pfam" id="PF07719">
    <property type="entry name" value="TPR_2"/>
    <property type="match status" value="1"/>
</dbReference>
<organism evidence="11 12">
    <name type="scientific">Roseiconus nitratireducens</name>
    <dbReference type="NCBI Taxonomy" id="2605748"/>
    <lineage>
        <taxon>Bacteria</taxon>
        <taxon>Pseudomonadati</taxon>
        <taxon>Planctomycetota</taxon>
        <taxon>Planctomycetia</taxon>
        <taxon>Pirellulales</taxon>
        <taxon>Pirellulaceae</taxon>
        <taxon>Roseiconus</taxon>
    </lineage>
</organism>
<feature type="compositionally biased region" description="Low complexity" evidence="8">
    <location>
        <begin position="60"/>
        <end position="73"/>
    </location>
</feature>
<evidence type="ECO:0000256" key="6">
    <source>
        <dbReference type="ARBA" id="ARBA00022840"/>
    </source>
</evidence>
<evidence type="ECO:0000259" key="10">
    <source>
        <dbReference type="PROSITE" id="PS50011"/>
    </source>
</evidence>
<dbReference type="SMART" id="SM00028">
    <property type="entry name" value="TPR"/>
    <property type="match status" value="4"/>
</dbReference>
<dbReference type="RefSeq" id="WP_150074075.1">
    <property type="nucleotide sequence ID" value="NZ_VWOX01000001.1"/>
</dbReference>
<dbReference type="Gene3D" id="1.25.40.10">
    <property type="entry name" value="Tetratricopeptide repeat domain"/>
    <property type="match status" value="2"/>
</dbReference>
<dbReference type="InterPro" id="IPR000719">
    <property type="entry name" value="Prot_kinase_dom"/>
</dbReference>
<dbReference type="Gene3D" id="3.30.200.20">
    <property type="entry name" value="Phosphorylase Kinase, domain 1"/>
    <property type="match status" value="1"/>
</dbReference>
<dbReference type="GO" id="GO:0004674">
    <property type="term" value="F:protein serine/threonine kinase activity"/>
    <property type="evidence" value="ECO:0007669"/>
    <property type="project" value="TreeGrafter"/>
</dbReference>
<keyword evidence="2" id="KW-0677">Repeat</keyword>
<dbReference type="InterPro" id="IPR013105">
    <property type="entry name" value="TPR_2"/>
</dbReference>
<keyword evidence="5 7" id="KW-0802">TPR repeat</keyword>
<keyword evidence="1" id="KW-0808">Transferase</keyword>
<keyword evidence="12" id="KW-1185">Reference proteome</keyword>
<evidence type="ECO:0000256" key="5">
    <source>
        <dbReference type="ARBA" id="ARBA00022803"/>
    </source>
</evidence>
<evidence type="ECO:0000256" key="7">
    <source>
        <dbReference type="PROSITE-ProRule" id="PRU00339"/>
    </source>
</evidence>
<dbReference type="Gene3D" id="1.10.510.10">
    <property type="entry name" value="Transferase(Phosphotransferase) domain 1"/>
    <property type="match status" value="1"/>
</dbReference>
<dbReference type="PROSITE" id="PS50005">
    <property type="entry name" value="TPR"/>
    <property type="match status" value="1"/>
</dbReference>
<sequence length="1293" mass="142510">MNVDEIAMEALSLDDPDRREAFLTEACDGDQRLRQKVESLLAALEQTEDGPFLASGLFGSSDQPSASSTASNASGGGSERFEIRSRHALGGLGEVWVAFDRQLGREVALKQIRPEWARNTDATARFRREAEITGFLEHPGVVPIYSLGQSEDGRPYYAMQFIRGRTLEQVVTDHLVGHASNPNRHGWYDNATLRAILDDFVDVCQTIDYAHSRGVVHRDLKPANIMLGRYGQTLVVDWGLAKILDQPEDQSDAAEPGTIAPASAPAARKDFGQTPPDNATRHGAAMGTPRFMSPEQAAGKTDQIRPATDIYCLGATLYYALTGQPPHVGQNDLSSTLERITTGRFPPPSTVRSQVPKPLQAIVLKAMATDPLHRYASAGQLADDVKRYLADEPISVFRDRLPKRISRWTRKHPALSAAALVGLLLTFAGTVAGLSIRQEMARREAIALHRQRDSENRLQIQREARRLKAVAATDAASVRADAAIAENRYADAAELIRVAIDQSADQPSLTDRRERWTAQHERIARLGKFNSLRQAGQDLDFLGRDTEAAVLLQQSLDELGFWQSDTWWDELPDDDLSPQQRDRLRWDVYRVLTSLNSLYLTRMVKVMGGESDSGAPSPLRLIRSYLATDAGTREARATLELTRRIQSFRPSEAADWLGSIAAFRVREGERVSAGELGPPQNAADGVALAVYSLIASVDSNYRSWFDGYGKTFLALDDDDPQQRCLRVARETLRRVSDDAADDFWLRLTLGQTYFLIAQHAERNNQIASAIENYELSRAEYGRCIAIRPDAPFGFADRSTVALRQAVLLRDHAGATEHDRARAAELLRLSQRDANQAQRISPSSPWVYWHVGATAAERGMSATATEALLTAAELGFDVGADLDAPMVRLDDVRGRAAGLLFARTAAESLPPFNPSAPDTDADSARQAVLVAALEMSRGEIDPARQWSLRAIQYDSDNSRAHRIAGWCHYRAQQWNDAEEHFQRAIAIDPADAIALIGAAQLADRTDAGSMEQADRWYQSAIRTAKSDRQRAIAYLGLAQHALRRGDLNQALSLIQAARQLDAACDLSHFSQLGRDEAKRLLLKSKSTPSAQEREQIMETILALRDFMQQIASLPIASVTQILETSSERPPQHLPLLCGGFELPVETYWQMEISRPEAGDAAIPAGFQTPFQRTGTDSHSGQFCLSIRSGRVGKESTRWRLEQRIPAQAGHTYQLSGVANIVGKQTPAVTLRVLNAEGELASVIPTSSTTWQPFTVHFEVPSGSPAFTDLTVEIQVSGEVAGKILLDDLRISLVQ</sequence>
<dbReference type="Gene3D" id="2.60.120.260">
    <property type="entry name" value="Galactose-binding domain-like"/>
    <property type="match status" value="1"/>
</dbReference>
<dbReference type="PROSITE" id="PS50011">
    <property type="entry name" value="PROTEIN_KINASE_DOM"/>
    <property type="match status" value="1"/>
</dbReference>
<feature type="region of interest" description="Disordered" evidence="8">
    <location>
        <begin position="54"/>
        <end position="78"/>
    </location>
</feature>
<keyword evidence="9" id="KW-0472">Membrane</keyword>
<evidence type="ECO:0000256" key="4">
    <source>
        <dbReference type="ARBA" id="ARBA00022777"/>
    </source>
</evidence>
<feature type="region of interest" description="Disordered" evidence="8">
    <location>
        <begin position="247"/>
        <end position="302"/>
    </location>
</feature>
<dbReference type="GO" id="GO:0005524">
    <property type="term" value="F:ATP binding"/>
    <property type="evidence" value="ECO:0007669"/>
    <property type="project" value="UniProtKB-KW"/>
</dbReference>